<proteinExistence type="predicted"/>
<accession>A0A0L0EYK5</accession>
<feature type="non-terminal residue" evidence="1">
    <location>
        <position position="1"/>
    </location>
</feature>
<reference evidence="1 2" key="1">
    <citation type="submission" date="2011-02" db="EMBL/GenBank/DDBJ databases">
        <title>The Genome Sequence of Sphaeroforma arctica JP610.</title>
        <authorList>
            <consortium name="The Broad Institute Genome Sequencing Platform"/>
            <person name="Russ C."/>
            <person name="Cuomo C."/>
            <person name="Young S.K."/>
            <person name="Zeng Q."/>
            <person name="Gargeya S."/>
            <person name="Alvarado L."/>
            <person name="Berlin A."/>
            <person name="Chapman S.B."/>
            <person name="Chen Z."/>
            <person name="Freedman E."/>
            <person name="Gellesch M."/>
            <person name="Goldberg J."/>
            <person name="Griggs A."/>
            <person name="Gujja S."/>
            <person name="Heilman E."/>
            <person name="Heiman D."/>
            <person name="Howarth C."/>
            <person name="Mehta T."/>
            <person name="Neiman D."/>
            <person name="Pearson M."/>
            <person name="Roberts A."/>
            <person name="Saif S."/>
            <person name="Shea T."/>
            <person name="Shenoy N."/>
            <person name="Sisk P."/>
            <person name="Stolte C."/>
            <person name="Sykes S."/>
            <person name="White J."/>
            <person name="Yandava C."/>
            <person name="Burger G."/>
            <person name="Gray M.W."/>
            <person name="Holland P.W.H."/>
            <person name="King N."/>
            <person name="Lang F.B.F."/>
            <person name="Roger A.J."/>
            <person name="Ruiz-Trillo I."/>
            <person name="Haas B."/>
            <person name="Nusbaum C."/>
            <person name="Birren B."/>
        </authorList>
    </citation>
    <scope>NUCLEOTIDE SEQUENCE [LARGE SCALE GENOMIC DNA]</scope>
    <source>
        <strain evidence="1 2">JP610</strain>
    </source>
</reference>
<keyword evidence="2" id="KW-1185">Reference proteome</keyword>
<evidence type="ECO:0000313" key="2">
    <source>
        <dbReference type="Proteomes" id="UP000054560"/>
    </source>
</evidence>
<sequence>DAESIAGVFNKNCMIDYSNFKNIFPIWALARYVERYPNEPALNIEANGCS</sequence>
<dbReference type="STRING" id="667725.A0A0L0EYK5"/>
<protein>
    <submittedName>
        <fullName evidence="1">Uncharacterized protein</fullName>
    </submittedName>
</protein>
<gene>
    <name evidence="1" type="ORF">SARC_17964</name>
</gene>
<dbReference type="RefSeq" id="XP_014143427.1">
    <property type="nucleotide sequence ID" value="XM_014287952.1"/>
</dbReference>
<dbReference type="EMBL" id="KQ254577">
    <property type="protein sequence ID" value="KNC69525.1"/>
    <property type="molecule type" value="Genomic_DNA"/>
</dbReference>
<organism evidence="1 2">
    <name type="scientific">Sphaeroforma arctica JP610</name>
    <dbReference type="NCBI Taxonomy" id="667725"/>
    <lineage>
        <taxon>Eukaryota</taxon>
        <taxon>Ichthyosporea</taxon>
        <taxon>Ichthyophonida</taxon>
        <taxon>Sphaeroforma</taxon>
    </lineage>
</organism>
<dbReference type="Proteomes" id="UP000054560">
    <property type="component" value="Unassembled WGS sequence"/>
</dbReference>
<dbReference type="GeneID" id="25918468"/>
<evidence type="ECO:0000313" key="1">
    <source>
        <dbReference type="EMBL" id="KNC69525.1"/>
    </source>
</evidence>
<dbReference type="InterPro" id="IPR008930">
    <property type="entry name" value="Terpenoid_cyclase/PrenylTrfase"/>
</dbReference>
<name>A0A0L0EYK5_9EUKA</name>
<dbReference type="SUPFAM" id="SSF48239">
    <property type="entry name" value="Terpenoid cyclases/Protein prenyltransferases"/>
    <property type="match status" value="1"/>
</dbReference>
<dbReference type="Gene3D" id="1.50.10.20">
    <property type="match status" value="1"/>
</dbReference>
<dbReference type="AlphaFoldDB" id="A0A0L0EYK5"/>
<dbReference type="OrthoDB" id="21502at2759"/>